<protein>
    <recommendedName>
        <fullName evidence="11">Acireductone dioxygenase</fullName>
    </recommendedName>
    <alternativeName>
        <fullName evidence="11">Acireductone dioxygenase (Fe(2+)-requiring)</fullName>
        <shortName evidence="11">ARD'</shortName>
        <shortName evidence="11">Fe-ARD</shortName>
        <ecNumber evidence="11">1.13.11.54</ecNumber>
    </alternativeName>
    <alternativeName>
        <fullName evidence="11">Acireductone dioxygenase (Ni(2+)-requiring)</fullName>
        <shortName evidence="11">ARD</shortName>
        <shortName evidence="11">Ni-ARD</shortName>
        <ecNumber evidence="11">1.13.11.53</ecNumber>
    </alternativeName>
</protein>
<feature type="binding site" evidence="11">
    <location>
        <position position="89"/>
    </location>
    <ligand>
        <name>Fe(2+)</name>
        <dbReference type="ChEBI" id="CHEBI:29033"/>
        <note>for iron-dependent acireductone dioxygenase activity</note>
    </ligand>
</feature>
<feature type="binding site" evidence="11">
    <location>
        <position position="133"/>
    </location>
    <ligand>
        <name>Fe(2+)</name>
        <dbReference type="ChEBI" id="CHEBI:29033"/>
        <note>for iron-dependent acireductone dioxygenase activity</note>
    </ligand>
</feature>
<keyword evidence="10 11" id="KW-0539">Nucleus</keyword>
<gene>
    <name evidence="11" type="primary">ADI1</name>
    <name evidence="12" type="ORF">TRAPUB_5396</name>
</gene>
<evidence type="ECO:0000256" key="5">
    <source>
        <dbReference type="ARBA" id="ARBA00022723"/>
    </source>
</evidence>
<keyword evidence="7 11" id="KW-0560">Oxidoreductase</keyword>
<dbReference type="InterPro" id="IPR011051">
    <property type="entry name" value="RmlC_Cupin_sf"/>
</dbReference>
<dbReference type="EC" id="1.13.11.53" evidence="11"/>
<dbReference type="GO" id="GO:0010309">
    <property type="term" value="F:acireductone dioxygenase [iron(II)-requiring] activity"/>
    <property type="evidence" value="ECO:0007669"/>
    <property type="project" value="UniProtKB-UniRule"/>
</dbReference>
<reference evidence="12 13" key="1">
    <citation type="submission" date="2016-10" db="EMBL/GenBank/DDBJ databases">
        <title>Genome sequence of the basidiomycete white-rot fungus Trametes pubescens.</title>
        <authorList>
            <person name="Makela M.R."/>
            <person name="Granchi Z."/>
            <person name="Peng M."/>
            <person name="De Vries R.P."/>
            <person name="Grigoriev I."/>
            <person name="Riley R."/>
            <person name="Hilden K."/>
        </authorList>
    </citation>
    <scope>NUCLEOTIDE SEQUENCE [LARGE SCALE GENOMIC DNA]</scope>
    <source>
        <strain evidence="12 13">FBCC735</strain>
    </source>
</reference>
<feature type="binding site" evidence="11">
    <location>
        <position position="87"/>
    </location>
    <ligand>
        <name>Ni(2+)</name>
        <dbReference type="ChEBI" id="CHEBI:49786"/>
        <note>for nickel-dependent acireductone dioxygenase activity</note>
    </ligand>
</feature>
<evidence type="ECO:0000256" key="3">
    <source>
        <dbReference type="ARBA" id="ARBA00022596"/>
    </source>
</evidence>
<dbReference type="EC" id="1.13.11.54" evidence="11"/>
<dbReference type="SUPFAM" id="SSF51182">
    <property type="entry name" value="RmlC-like cupins"/>
    <property type="match status" value="1"/>
</dbReference>
<dbReference type="InterPro" id="IPR014710">
    <property type="entry name" value="RmlC-like_jellyroll"/>
</dbReference>
<evidence type="ECO:0000256" key="2">
    <source>
        <dbReference type="ARBA" id="ARBA00022490"/>
    </source>
</evidence>
<comment type="pathway">
    <text evidence="11">Amino-acid biosynthesis; L-methionine biosynthesis via salvage pathway; L-methionine from S-methyl-5-thio-alpha-D-ribose 1-phosphate: step 5/6.</text>
</comment>
<comment type="catalytic activity">
    <reaction evidence="11">
        <text>1,2-dihydroxy-5-(methylsulfanyl)pent-1-en-3-one + O2 = 3-(methylsulfanyl)propanoate + CO + formate + 2 H(+)</text>
        <dbReference type="Rhea" id="RHEA:14161"/>
        <dbReference type="ChEBI" id="CHEBI:15378"/>
        <dbReference type="ChEBI" id="CHEBI:15379"/>
        <dbReference type="ChEBI" id="CHEBI:15740"/>
        <dbReference type="ChEBI" id="CHEBI:17245"/>
        <dbReference type="ChEBI" id="CHEBI:49016"/>
        <dbReference type="ChEBI" id="CHEBI:49252"/>
        <dbReference type="EC" id="1.13.11.53"/>
    </reaction>
</comment>
<keyword evidence="4 11" id="KW-0028">Amino-acid biosynthesis</keyword>
<dbReference type="Proteomes" id="UP000184267">
    <property type="component" value="Unassembled WGS sequence"/>
</dbReference>
<dbReference type="Pfam" id="PF03079">
    <property type="entry name" value="ARD"/>
    <property type="match status" value="1"/>
</dbReference>
<dbReference type="GO" id="GO:0019509">
    <property type="term" value="P:L-methionine salvage from methylthioadenosine"/>
    <property type="evidence" value="ECO:0007669"/>
    <property type="project" value="UniProtKB-UniRule"/>
</dbReference>
<evidence type="ECO:0000256" key="6">
    <source>
        <dbReference type="ARBA" id="ARBA00022964"/>
    </source>
</evidence>
<evidence type="ECO:0000256" key="11">
    <source>
        <dbReference type="HAMAP-Rule" id="MF_03154"/>
    </source>
</evidence>
<feature type="binding site" evidence="11">
    <location>
        <position position="93"/>
    </location>
    <ligand>
        <name>Ni(2+)</name>
        <dbReference type="ChEBI" id="CHEBI:49786"/>
        <note>for nickel-dependent acireductone dioxygenase activity</note>
    </ligand>
</feature>
<evidence type="ECO:0000256" key="4">
    <source>
        <dbReference type="ARBA" id="ARBA00022605"/>
    </source>
</evidence>
<dbReference type="GO" id="GO:0016151">
    <property type="term" value="F:nickel cation binding"/>
    <property type="evidence" value="ECO:0007669"/>
    <property type="project" value="UniProtKB-UniRule"/>
</dbReference>
<comment type="subcellular location">
    <subcellularLocation>
        <location evidence="11">Cytoplasm</location>
    </subcellularLocation>
    <subcellularLocation>
        <location evidence="11">Nucleus</location>
    </subcellularLocation>
</comment>
<evidence type="ECO:0000256" key="10">
    <source>
        <dbReference type="ARBA" id="ARBA00023242"/>
    </source>
</evidence>
<keyword evidence="6 11" id="KW-0223">Dioxygenase</keyword>
<dbReference type="OMA" id="WYMDESQ"/>
<evidence type="ECO:0000313" key="12">
    <source>
        <dbReference type="EMBL" id="OJT03921.1"/>
    </source>
</evidence>
<dbReference type="CDD" id="cd02232">
    <property type="entry name" value="cupin_ARD"/>
    <property type="match status" value="1"/>
</dbReference>
<dbReference type="InterPro" id="IPR004313">
    <property type="entry name" value="ARD"/>
</dbReference>
<organism evidence="12 13">
    <name type="scientific">Trametes pubescens</name>
    <name type="common">White-rot fungus</name>
    <dbReference type="NCBI Taxonomy" id="154538"/>
    <lineage>
        <taxon>Eukaryota</taxon>
        <taxon>Fungi</taxon>
        <taxon>Dikarya</taxon>
        <taxon>Basidiomycota</taxon>
        <taxon>Agaricomycotina</taxon>
        <taxon>Agaricomycetes</taxon>
        <taxon>Polyporales</taxon>
        <taxon>Polyporaceae</taxon>
        <taxon>Trametes</taxon>
    </lineage>
</organism>
<comment type="similarity">
    <text evidence="11">Belongs to the acireductone dioxygenase (ARD) family.</text>
</comment>
<evidence type="ECO:0000256" key="7">
    <source>
        <dbReference type="ARBA" id="ARBA00023002"/>
    </source>
</evidence>
<comment type="caution">
    <text evidence="12">The sequence shown here is derived from an EMBL/GenBank/DDBJ whole genome shotgun (WGS) entry which is preliminary data.</text>
</comment>
<feature type="binding site" evidence="11">
    <location>
        <position position="93"/>
    </location>
    <ligand>
        <name>Fe(2+)</name>
        <dbReference type="ChEBI" id="CHEBI:29033"/>
        <note>for iron-dependent acireductone dioxygenase activity</note>
    </ligand>
</feature>
<comment type="function">
    <text evidence="11">Catalyzes 2 different reactions between oxygen and the acireductone 1,2-dihydroxy-3-keto-5-methylthiopentene (DHK-MTPene) depending upon the metal bound in the active site. Fe-containing acireductone dioxygenase (Fe-ARD) produces formate and 2-keto-4-methylthiobutyrate (KMTB), the alpha-ketoacid precursor of methionine in the methionine recycle pathway. Ni-containing acireductone dioxygenase (Ni-ARD) produces methylthiopropionate, carbon monoxide and formate, and does not lie on the methionine recycle pathway.</text>
</comment>
<accession>A0A1M2V8I4</accession>
<proteinExistence type="inferred from homology"/>
<evidence type="ECO:0000256" key="9">
    <source>
        <dbReference type="ARBA" id="ARBA00023167"/>
    </source>
</evidence>
<evidence type="ECO:0000313" key="13">
    <source>
        <dbReference type="Proteomes" id="UP000184267"/>
    </source>
</evidence>
<dbReference type="OrthoDB" id="1867259at2759"/>
<dbReference type="InterPro" id="IPR027496">
    <property type="entry name" value="ARD_euk"/>
</dbReference>
<dbReference type="PANTHER" id="PTHR23418:SF0">
    <property type="entry name" value="ACIREDUCTONE DIOXYGENASE"/>
    <property type="match status" value="1"/>
</dbReference>
<keyword evidence="8 11" id="KW-0408">Iron</keyword>
<evidence type="ECO:0000256" key="1">
    <source>
        <dbReference type="ARBA" id="ARBA00000428"/>
    </source>
</evidence>
<dbReference type="EMBL" id="MNAD01001576">
    <property type="protein sequence ID" value="OJT03921.1"/>
    <property type="molecule type" value="Genomic_DNA"/>
</dbReference>
<dbReference type="GO" id="GO:0005737">
    <property type="term" value="C:cytoplasm"/>
    <property type="evidence" value="ECO:0007669"/>
    <property type="project" value="UniProtKB-SubCell"/>
</dbReference>
<dbReference type="AlphaFoldDB" id="A0A1M2V8I4"/>
<dbReference type="UniPathway" id="UPA00904">
    <property type="reaction ID" value="UER00878"/>
</dbReference>
<keyword evidence="13" id="KW-1185">Reference proteome</keyword>
<keyword evidence="3 11" id="KW-0533">Nickel</keyword>
<evidence type="ECO:0000256" key="8">
    <source>
        <dbReference type="ARBA" id="ARBA00023004"/>
    </source>
</evidence>
<feature type="binding site" evidence="11">
    <location>
        <position position="87"/>
    </location>
    <ligand>
        <name>Fe(2+)</name>
        <dbReference type="ChEBI" id="CHEBI:29033"/>
        <note>for iron-dependent acireductone dioxygenase activity</note>
    </ligand>
</feature>
<comment type="catalytic activity">
    <reaction evidence="1 11">
        <text>1,2-dihydroxy-5-(methylsulfanyl)pent-1-en-3-one + O2 = 4-methylsulfanyl-2-oxobutanoate + formate + 2 H(+)</text>
        <dbReference type="Rhea" id="RHEA:24504"/>
        <dbReference type="ChEBI" id="CHEBI:15378"/>
        <dbReference type="ChEBI" id="CHEBI:15379"/>
        <dbReference type="ChEBI" id="CHEBI:15740"/>
        <dbReference type="ChEBI" id="CHEBI:16723"/>
        <dbReference type="ChEBI" id="CHEBI:49252"/>
        <dbReference type="EC" id="1.13.11.54"/>
    </reaction>
</comment>
<dbReference type="GO" id="GO:0005634">
    <property type="term" value="C:nucleus"/>
    <property type="evidence" value="ECO:0007669"/>
    <property type="project" value="UniProtKB-SubCell"/>
</dbReference>
<dbReference type="HAMAP" id="MF_03154">
    <property type="entry name" value="Salvage_MtnD_euk"/>
    <property type="match status" value="1"/>
</dbReference>
<dbReference type="FunFam" id="2.60.120.10:FF:000099">
    <property type="entry name" value="1,2-dihydroxy-3-keto-5-methylthiopentene dioxygenase"/>
    <property type="match status" value="1"/>
</dbReference>
<feature type="binding site" evidence="11">
    <location>
        <position position="133"/>
    </location>
    <ligand>
        <name>Ni(2+)</name>
        <dbReference type="ChEBI" id="CHEBI:49786"/>
        <note>for nickel-dependent acireductone dioxygenase activity</note>
    </ligand>
</feature>
<comment type="cofactor">
    <cofactor evidence="11">
        <name>Fe(2+)</name>
        <dbReference type="ChEBI" id="CHEBI:29033"/>
    </cofactor>
    <cofactor evidence="11">
        <name>Ni(2+)</name>
        <dbReference type="ChEBI" id="CHEBI:49786"/>
    </cofactor>
    <text evidence="11">Binds either 1 Fe or Ni cation per monomer. Iron-binding promotes an acireductone dioxygenase reaction producing 2-keto-4-methylthiobutyrate, while nickel-binding promotes an acireductone dioxygenase reaction producing 3-(methylsulfanyl)propanoate.</text>
</comment>
<dbReference type="STRING" id="154538.A0A1M2V8I4"/>
<dbReference type="GO" id="GO:0005506">
    <property type="term" value="F:iron ion binding"/>
    <property type="evidence" value="ECO:0007669"/>
    <property type="project" value="UniProtKB-UniRule"/>
</dbReference>
<name>A0A1M2V8I4_TRAPU</name>
<keyword evidence="2 11" id="KW-0963">Cytoplasm</keyword>
<dbReference type="PANTHER" id="PTHR23418">
    <property type="entry name" value="ACIREDUCTONE DIOXYGENASE"/>
    <property type="match status" value="1"/>
</dbReference>
<dbReference type="Gene3D" id="2.60.120.10">
    <property type="entry name" value="Jelly Rolls"/>
    <property type="match status" value="1"/>
</dbReference>
<sequence>MRAYYLDDIPGDQRLPHDSGRAIALETLAALGVLYWRIPTNSPEEWEKKINAIADERNYRSRDVVTASRESLGGEFDAKMAMFFKEHIHEDEEIRYLLEGSGFFDVREYSTDAWVRCHLEAGDMIILPAGIYHRFTLDEHEHAKTLRLFKDQPRWEAHFRGPATDENPYRVDYLQTFAGTRAVAV</sequence>
<keyword evidence="9 11" id="KW-0486">Methionine biosynthesis</keyword>
<dbReference type="GO" id="GO:0010308">
    <property type="term" value="F:acireductone dioxygenase (Ni2+-requiring) activity"/>
    <property type="evidence" value="ECO:0007669"/>
    <property type="project" value="UniProtKB-UniRule"/>
</dbReference>
<feature type="binding site" evidence="11">
    <location>
        <position position="89"/>
    </location>
    <ligand>
        <name>Ni(2+)</name>
        <dbReference type="ChEBI" id="CHEBI:49786"/>
        <note>for nickel-dependent acireductone dioxygenase activity</note>
    </ligand>
</feature>
<keyword evidence="5 11" id="KW-0479">Metal-binding</keyword>